<name>A0A8S0R178_OLEEU</name>
<dbReference type="EMBL" id="CACTIH010002053">
    <property type="protein sequence ID" value="CAA2972453.1"/>
    <property type="molecule type" value="Genomic_DNA"/>
</dbReference>
<dbReference type="OrthoDB" id="767933at2759"/>
<dbReference type="Proteomes" id="UP000594638">
    <property type="component" value="Unassembled WGS sequence"/>
</dbReference>
<gene>
    <name evidence="2" type="ORF">OLEA9_A058071</name>
</gene>
<accession>A0A8S0R178</accession>
<dbReference type="PANTHER" id="PTHR31008">
    <property type="entry name" value="COP1-INTERACTING PROTEIN-RELATED"/>
    <property type="match status" value="1"/>
</dbReference>
<evidence type="ECO:0000313" key="3">
    <source>
        <dbReference type="Proteomes" id="UP000594638"/>
    </source>
</evidence>
<sequence length="117" mass="13316">MTSGFKSFLNFGWKNRGSESFVDWISVTTFEGDSDTEDGWDPANWPSEDLRKSRMRFSQAQPSDDSFNELESSHNSIPAPPTNFKREDQMSGSSIKTPMSFFSLSPFWNKGSESKPR</sequence>
<protein>
    <submittedName>
        <fullName evidence="2">Uncharacterized protein</fullName>
    </submittedName>
</protein>
<comment type="caution">
    <text evidence="2">The sequence shown here is derived from an EMBL/GenBank/DDBJ whole genome shotgun (WGS) entry which is preliminary data.</text>
</comment>
<dbReference type="Gramene" id="OE9A058071T1">
    <property type="protein sequence ID" value="OE9A058071C1"/>
    <property type="gene ID" value="OE9A058071"/>
</dbReference>
<dbReference type="AlphaFoldDB" id="A0A8S0R178"/>
<dbReference type="PANTHER" id="PTHR31008:SF15">
    <property type="entry name" value="GPI-ANCHORED ADHESIN-LIKE PROTEIN"/>
    <property type="match status" value="1"/>
</dbReference>
<evidence type="ECO:0000256" key="1">
    <source>
        <dbReference type="SAM" id="MobiDB-lite"/>
    </source>
</evidence>
<feature type="compositionally biased region" description="Polar residues" evidence="1">
    <location>
        <begin position="56"/>
        <end position="76"/>
    </location>
</feature>
<evidence type="ECO:0000313" key="2">
    <source>
        <dbReference type="EMBL" id="CAA2972453.1"/>
    </source>
</evidence>
<reference evidence="2 3" key="1">
    <citation type="submission" date="2019-12" db="EMBL/GenBank/DDBJ databases">
        <authorList>
            <person name="Alioto T."/>
            <person name="Alioto T."/>
            <person name="Gomez Garrido J."/>
        </authorList>
    </citation>
    <scope>NUCLEOTIDE SEQUENCE [LARGE SCALE GENOMIC DNA]</scope>
</reference>
<feature type="region of interest" description="Disordered" evidence="1">
    <location>
        <begin position="53"/>
        <end position="97"/>
    </location>
</feature>
<proteinExistence type="predicted"/>
<organism evidence="2 3">
    <name type="scientific">Olea europaea subsp. europaea</name>
    <dbReference type="NCBI Taxonomy" id="158383"/>
    <lineage>
        <taxon>Eukaryota</taxon>
        <taxon>Viridiplantae</taxon>
        <taxon>Streptophyta</taxon>
        <taxon>Embryophyta</taxon>
        <taxon>Tracheophyta</taxon>
        <taxon>Spermatophyta</taxon>
        <taxon>Magnoliopsida</taxon>
        <taxon>eudicotyledons</taxon>
        <taxon>Gunneridae</taxon>
        <taxon>Pentapetalae</taxon>
        <taxon>asterids</taxon>
        <taxon>lamiids</taxon>
        <taxon>Lamiales</taxon>
        <taxon>Oleaceae</taxon>
        <taxon>Oleeae</taxon>
        <taxon>Olea</taxon>
    </lineage>
</organism>
<keyword evidence="3" id="KW-1185">Reference proteome</keyword>